<dbReference type="SUPFAM" id="SSF58104">
    <property type="entry name" value="Methyl-accepting chemotaxis protein (MCP) signaling domain"/>
    <property type="match status" value="1"/>
</dbReference>
<feature type="transmembrane region" description="Helical" evidence="4">
    <location>
        <begin position="269"/>
        <end position="289"/>
    </location>
</feature>
<dbReference type="PROSITE" id="PS50111">
    <property type="entry name" value="CHEMOTAXIS_TRANSDUC_2"/>
    <property type="match status" value="1"/>
</dbReference>
<dbReference type="InterPro" id="IPR003660">
    <property type="entry name" value="HAMP_dom"/>
</dbReference>
<feature type="domain" description="Methyl-accepting transducer" evidence="6">
    <location>
        <begin position="361"/>
        <end position="597"/>
    </location>
</feature>
<keyword evidence="5" id="KW-0732">Signal</keyword>
<dbReference type="SMART" id="SM00283">
    <property type="entry name" value="MA"/>
    <property type="match status" value="1"/>
</dbReference>
<evidence type="ECO:0000256" key="1">
    <source>
        <dbReference type="ARBA" id="ARBA00023224"/>
    </source>
</evidence>
<evidence type="ECO:0000313" key="8">
    <source>
        <dbReference type="EMBL" id="SMG14418.1"/>
    </source>
</evidence>
<name>A0A1X7IHS5_9BACT</name>
<gene>
    <name evidence="8" type="ORF">SAMN06275492_10276</name>
</gene>
<dbReference type="Pfam" id="PF00015">
    <property type="entry name" value="MCPsignal"/>
    <property type="match status" value="1"/>
</dbReference>
<dbReference type="GO" id="GO:0016020">
    <property type="term" value="C:membrane"/>
    <property type="evidence" value="ECO:0007669"/>
    <property type="project" value="InterPro"/>
</dbReference>
<dbReference type="OrthoDB" id="2489132at2"/>
<dbReference type="Gene3D" id="1.10.287.950">
    <property type="entry name" value="Methyl-accepting chemotaxis protein"/>
    <property type="match status" value="1"/>
</dbReference>
<keyword evidence="9" id="KW-1185">Reference proteome</keyword>
<keyword evidence="4" id="KW-0472">Membrane</keyword>
<evidence type="ECO:0000256" key="4">
    <source>
        <dbReference type="SAM" id="Phobius"/>
    </source>
</evidence>
<evidence type="ECO:0000256" key="3">
    <source>
        <dbReference type="PROSITE-ProRule" id="PRU00284"/>
    </source>
</evidence>
<dbReference type="CDD" id="cd12913">
    <property type="entry name" value="PDC1_MCP_like"/>
    <property type="match status" value="1"/>
</dbReference>
<dbReference type="PANTHER" id="PTHR32089:SF112">
    <property type="entry name" value="LYSOZYME-LIKE PROTEIN-RELATED"/>
    <property type="match status" value="1"/>
</dbReference>
<evidence type="ECO:0000256" key="2">
    <source>
        <dbReference type="ARBA" id="ARBA00029447"/>
    </source>
</evidence>
<dbReference type="PANTHER" id="PTHR32089">
    <property type="entry name" value="METHYL-ACCEPTING CHEMOTAXIS PROTEIN MCPB"/>
    <property type="match status" value="1"/>
</dbReference>
<dbReference type="PROSITE" id="PS50885">
    <property type="entry name" value="HAMP"/>
    <property type="match status" value="1"/>
</dbReference>
<dbReference type="AlphaFoldDB" id="A0A1X7IHS5"/>
<organism evidence="8 9">
    <name type="scientific">Dethiosulfovibrio salsuginis</name>
    <dbReference type="NCBI Taxonomy" id="561720"/>
    <lineage>
        <taxon>Bacteria</taxon>
        <taxon>Thermotogati</taxon>
        <taxon>Synergistota</taxon>
        <taxon>Synergistia</taxon>
        <taxon>Synergistales</taxon>
        <taxon>Dethiosulfovibrionaceae</taxon>
        <taxon>Dethiosulfovibrio</taxon>
    </lineage>
</organism>
<dbReference type="RefSeq" id="WP_085543694.1">
    <property type="nucleotide sequence ID" value="NZ_FXBB01000002.1"/>
</dbReference>
<evidence type="ECO:0000256" key="5">
    <source>
        <dbReference type="SAM" id="SignalP"/>
    </source>
</evidence>
<dbReference type="InterPro" id="IPR004089">
    <property type="entry name" value="MCPsignal_dom"/>
</dbReference>
<keyword evidence="4" id="KW-0812">Transmembrane</keyword>
<dbReference type="Proteomes" id="UP000193355">
    <property type="component" value="Unassembled WGS sequence"/>
</dbReference>
<evidence type="ECO:0000259" key="6">
    <source>
        <dbReference type="PROSITE" id="PS50111"/>
    </source>
</evidence>
<evidence type="ECO:0000259" key="7">
    <source>
        <dbReference type="PROSITE" id="PS50885"/>
    </source>
</evidence>
<dbReference type="Gene3D" id="3.30.450.20">
    <property type="entry name" value="PAS domain"/>
    <property type="match status" value="1"/>
</dbReference>
<protein>
    <submittedName>
        <fullName evidence="8">Methyl-accepting chemotaxis protein</fullName>
    </submittedName>
</protein>
<reference evidence="9" key="1">
    <citation type="submission" date="2017-04" db="EMBL/GenBank/DDBJ databases">
        <authorList>
            <person name="Varghese N."/>
            <person name="Submissions S."/>
        </authorList>
    </citation>
    <scope>NUCLEOTIDE SEQUENCE [LARGE SCALE GENOMIC DNA]</scope>
    <source>
        <strain evidence="9">USBA 82</strain>
    </source>
</reference>
<dbReference type="STRING" id="561720.SAMN06275492_10276"/>
<feature type="chain" id="PRO_5012214297" evidence="5">
    <location>
        <begin position="23"/>
        <end position="647"/>
    </location>
</feature>
<dbReference type="EMBL" id="FXBB01000002">
    <property type="protein sequence ID" value="SMG14418.1"/>
    <property type="molecule type" value="Genomic_DNA"/>
</dbReference>
<comment type="similarity">
    <text evidence="2">Belongs to the methyl-accepting chemotaxis (MCP) protein family.</text>
</comment>
<dbReference type="InterPro" id="IPR029151">
    <property type="entry name" value="Sensor-like_sf"/>
</dbReference>
<accession>A0A1X7IHS5</accession>
<proteinExistence type="inferred from homology"/>
<feature type="domain" description="HAMP" evidence="7">
    <location>
        <begin position="290"/>
        <end position="342"/>
    </location>
</feature>
<dbReference type="GO" id="GO:0007165">
    <property type="term" value="P:signal transduction"/>
    <property type="evidence" value="ECO:0007669"/>
    <property type="project" value="UniProtKB-KW"/>
</dbReference>
<sequence length="647" mass="68315">MTLKKRLVTMALSVCFSMAALAFFSSQGARSTLVDLLDSGQVRESRGAAAAVSNWFKSLENVVTTGANNLSFMIEDLGLLPGTAGNYMRNLTEASRPMGLTDLYLALPSGQFLDGGDWFSEDDYDPRVEHWYVSAESSGSAVLSSPWVSPRLDEPVMTLSVPVYSLYQEGRLLGVMGADIPISALDAVIPSDGAILLGSSGEVLAGSAEEKVLSAALDLHGKDSPSGLDLRSEGKASQIFSFPLPRGMSLIMVSDRDAVFAPLRRMDRIRWTLVSVAVVLLGVGLGLFCRKFMSQIGLLTSVAEAAIQGDLTVRCSMTGSDELSRVSQALDCLIDFQRDVLRSLKEGNGSIMSSSSGLSAIAVRVESVTAGLQEASAVLVESMGDSIEAVQTAEEGACSVTEGAKQVAYLAEETKRSSDRTFEQARTARGLAQENGEGVEVMSKDFLSVSDISEDLRQGAQGIEAFVATIGDIADQTNLLALNAAIEAARAGEAGKGFSVVAGEIRALSEQSRDAAKRIRDLSSSMVRGVGQLSEIASDGGSVGQANLERSRMLYKALEAIAAEAADVSAKAAEVLDSSENQTRSNGQVSSMLSSLCEVAKRSMARATDLENSVMALLEGVSGLGRENGTLVELAGRQEGLIGRHRL</sequence>
<dbReference type="SUPFAM" id="SSF103190">
    <property type="entry name" value="Sensory domain-like"/>
    <property type="match status" value="1"/>
</dbReference>
<keyword evidence="1 3" id="KW-0807">Transducer</keyword>
<dbReference type="Gene3D" id="6.10.340.10">
    <property type="match status" value="1"/>
</dbReference>
<feature type="signal peptide" evidence="5">
    <location>
        <begin position="1"/>
        <end position="22"/>
    </location>
</feature>
<keyword evidence="4" id="KW-1133">Transmembrane helix</keyword>
<evidence type="ECO:0000313" key="9">
    <source>
        <dbReference type="Proteomes" id="UP000193355"/>
    </source>
</evidence>